<accession>A0ABR9JU94</accession>
<keyword evidence="4" id="KW-0788">Thiol protease</keyword>
<feature type="region of interest" description="Disordered" evidence="5">
    <location>
        <begin position="231"/>
        <end position="257"/>
    </location>
</feature>
<evidence type="ECO:0000256" key="2">
    <source>
        <dbReference type="ARBA" id="ARBA00022670"/>
    </source>
</evidence>
<evidence type="ECO:0000256" key="1">
    <source>
        <dbReference type="ARBA" id="ARBA00007074"/>
    </source>
</evidence>
<dbReference type="Pfam" id="PF00877">
    <property type="entry name" value="NLPC_P60"/>
    <property type="match status" value="1"/>
</dbReference>
<sequence>MRKPNRRVLPTIIGVSVATTLGANVTVLLVRGGPTAEPAPAAPARANYVAAAGTFDDLSPQAVAPLGERLEPHVLVAAPATLSPTLVRKVRAAKGVEGVEVVDAVQGQVAGERVGVLGVNPSTFRNYTPEPTAKSDALWRNIAGGDVAISFTMGNDGGVELGSQVPVGGQKVQQTMRVGAYATMGIPDVDAVISHEAAQKLGVPTGNAMLISIPKTEPKAFIKKLKKGLPKGSKAVPVTPELETPSAGSVPESNGEVMTAEQVRTVIKAAASRRGWPYVWGGESEAEGGYDCSGLMQYAFARAGITLPRVAADQARAGWVIPYDKAEPGDMLIWANDPTAPGYISHIALYIGEGKMIAAPRRGTVVQVQNVYTNNMKGAVRVNPQRSKQVAAQIAASIG</sequence>
<reference evidence="7 8" key="1">
    <citation type="submission" date="2020-10" db="EMBL/GenBank/DDBJ databases">
        <title>Sequencing the genomes of 1000 actinobacteria strains.</title>
        <authorList>
            <person name="Klenk H.-P."/>
        </authorList>
    </citation>
    <scope>NUCLEOTIDE SEQUENCE [LARGE SCALE GENOMIC DNA]</scope>
    <source>
        <strain evidence="7 8">DSM 46744</strain>
    </source>
</reference>
<comment type="similarity">
    <text evidence="1">Belongs to the peptidase C40 family.</text>
</comment>
<dbReference type="EMBL" id="JADBDZ010000001">
    <property type="protein sequence ID" value="MBE1534132.1"/>
    <property type="molecule type" value="Genomic_DNA"/>
</dbReference>
<evidence type="ECO:0000256" key="3">
    <source>
        <dbReference type="ARBA" id="ARBA00022801"/>
    </source>
</evidence>
<dbReference type="Gene3D" id="3.90.1720.10">
    <property type="entry name" value="endopeptidase domain like (from Nostoc punctiforme)"/>
    <property type="match status" value="1"/>
</dbReference>
<dbReference type="PANTHER" id="PTHR47359:SF3">
    <property type="entry name" value="NLP_P60 DOMAIN-CONTAINING PROTEIN-RELATED"/>
    <property type="match status" value="1"/>
</dbReference>
<dbReference type="InterPro" id="IPR051794">
    <property type="entry name" value="PG_Endopeptidase_C40"/>
</dbReference>
<dbReference type="Proteomes" id="UP000627838">
    <property type="component" value="Unassembled WGS sequence"/>
</dbReference>
<organism evidence="7 8">
    <name type="scientific">Actinomadura algeriensis</name>
    <dbReference type="NCBI Taxonomy" id="1679523"/>
    <lineage>
        <taxon>Bacteria</taxon>
        <taxon>Bacillati</taxon>
        <taxon>Actinomycetota</taxon>
        <taxon>Actinomycetes</taxon>
        <taxon>Streptosporangiales</taxon>
        <taxon>Thermomonosporaceae</taxon>
        <taxon>Actinomadura</taxon>
    </lineage>
</organism>
<evidence type="ECO:0000259" key="6">
    <source>
        <dbReference type="PROSITE" id="PS51935"/>
    </source>
</evidence>
<dbReference type="PANTHER" id="PTHR47359">
    <property type="entry name" value="PEPTIDOGLYCAN DL-ENDOPEPTIDASE CWLO"/>
    <property type="match status" value="1"/>
</dbReference>
<dbReference type="RefSeq" id="WP_192760559.1">
    <property type="nucleotide sequence ID" value="NZ_JADBDZ010000001.1"/>
</dbReference>
<proteinExistence type="inferred from homology"/>
<dbReference type="InterPro" id="IPR038765">
    <property type="entry name" value="Papain-like_cys_pep_sf"/>
</dbReference>
<gene>
    <name evidence="7" type="ORF">H4W34_003965</name>
</gene>
<evidence type="ECO:0000313" key="8">
    <source>
        <dbReference type="Proteomes" id="UP000627838"/>
    </source>
</evidence>
<comment type="caution">
    <text evidence="7">The sequence shown here is derived from an EMBL/GenBank/DDBJ whole genome shotgun (WGS) entry which is preliminary data.</text>
</comment>
<dbReference type="SUPFAM" id="SSF54001">
    <property type="entry name" value="Cysteine proteinases"/>
    <property type="match status" value="1"/>
</dbReference>
<dbReference type="GO" id="GO:0016787">
    <property type="term" value="F:hydrolase activity"/>
    <property type="evidence" value="ECO:0007669"/>
    <property type="project" value="UniProtKB-KW"/>
</dbReference>
<dbReference type="PROSITE" id="PS51935">
    <property type="entry name" value="NLPC_P60"/>
    <property type="match status" value="1"/>
</dbReference>
<evidence type="ECO:0000256" key="4">
    <source>
        <dbReference type="ARBA" id="ARBA00022807"/>
    </source>
</evidence>
<evidence type="ECO:0000313" key="7">
    <source>
        <dbReference type="EMBL" id="MBE1534132.1"/>
    </source>
</evidence>
<name>A0ABR9JU94_9ACTN</name>
<dbReference type="InterPro" id="IPR000064">
    <property type="entry name" value="NLP_P60_dom"/>
</dbReference>
<protein>
    <submittedName>
        <fullName evidence="7">Cell wall-associated NlpC family hydrolase</fullName>
    </submittedName>
</protein>
<feature type="domain" description="NlpC/P60" evidence="6">
    <location>
        <begin position="260"/>
        <end position="389"/>
    </location>
</feature>
<keyword evidence="2" id="KW-0645">Protease</keyword>
<keyword evidence="8" id="KW-1185">Reference proteome</keyword>
<keyword evidence="3 7" id="KW-0378">Hydrolase</keyword>
<evidence type="ECO:0000256" key="5">
    <source>
        <dbReference type="SAM" id="MobiDB-lite"/>
    </source>
</evidence>